<evidence type="ECO:0000313" key="2">
    <source>
        <dbReference type="Proteomes" id="UP000887540"/>
    </source>
</evidence>
<protein>
    <submittedName>
        <fullName evidence="3">Uncharacterized protein</fullName>
    </submittedName>
</protein>
<name>A0A914DXU6_9BILA</name>
<feature type="region of interest" description="Disordered" evidence="1">
    <location>
        <begin position="22"/>
        <end position="71"/>
    </location>
</feature>
<dbReference type="Proteomes" id="UP000887540">
    <property type="component" value="Unplaced"/>
</dbReference>
<reference evidence="3" key="1">
    <citation type="submission" date="2022-11" db="UniProtKB">
        <authorList>
            <consortium name="WormBaseParasite"/>
        </authorList>
    </citation>
    <scope>IDENTIFICATION</scope>
</reference>
<feature type="compositionally biased region" description="Basic and acidic residues" evidence="1">
    <location>
        <begin position="22"/>
        <end position="31"/>
    </location>
</feature>
<evidence type="ECO:0000256" key="1">
    <source>
        <dbReference type="SAM" id="MobiDB-lite"/>
    </source>
</evidence>
<sequence length="71" mass="7671">MNNGCLAAKMTEMRPAIIKLHEKGKSERDSGIVEASANQGLGRDHGGNSGEDRGQLPKRLKKQKVAISNNQ</sequence>
<dbReference type="AlphaFoldDB" id="A0A914DXU6"/>
<keyword evidence="2" id="KW-1185">Reference proteome</keyword>
<organism evidence="2 3">
    <name type="scientific">Acrobeloides nanus</name>
    <dbReference type="NCBI Taxonomy" id="290746"/>
    <lineage>
        <taxon>Eukaryota</taxon>
        <taxon>Metazoa</taxon>
        <taxon>Ecdysozoa</taxon>
        <taxon>Nematoda</taxon>
        <taxon>Chromadorea</taxon>
        <taxon>Rhabditida</taxon>
        <taxon>Tylenchina</taxon>
        <taxon>Cephalobomorpha</taxon>
        <taxon>Cephaloboidea</taxon>
        <taxon>Cephalobidae</taxon>
        <taxon>Acrobeloides</taxon>
    </lineage>
</organism>
<accession>A0A914DXU6</accession>
<dbReference type="WBParaSite" id="ACRNAN_scaffold4367.g15636.t1">
    <property type="protein sequence ID" value="ACRNAN_scaffold4367.g15636.t1"/>
    <property type="gene ID" value="ACRNAN_scaffold4367.g15636"/>
</dbReference>
<feature type="compositionally biased region" description="Basic and acidic residues" evidence="1">
    <location>
        <begin position="42"/>
        <end position="55"/>
    </location>
</feature>
<evidence type="ECO:0000313" key="3">
    <source>
        <dbReference type="WBParaSite" id="ACRNAN_scaffold4367.g15636.t1"/>
    </source>
</evidence>
<proteinExistence type="predicted"/>